<dbReference type="GO" id="GO:0006869">
    <property type="term" value="P:lipid transport"/>
    <property type="evidence" value="ECO:0007669"/>
    <property type="project" value="UniProtKB-KW"/>
</dbReference>
<dbReference type="EMBL" id="KV921970">
    <property type="protein sequence ID" value="ORE04475.1"/>
    <property type="molecule type" value="Genomic_DNA"/>
</dbReference>
<dbReference type="GO" id="GO:0043495">
    <property type="term" value="F:protein-membrane adaptor activity"/>
    <property type="evidence" value="ECO:0007669"/>
    <property type="project" value="TreeGrafter"/>
</dbReference>
<dbReference type="GO" id="GO:0034045">
    <property type="term" value="C:phagophore assembly site membrane"/>
    <property type="evidence" value="ECO:0007669"/>
    <property type="project" value="UniProtKB-SubCell"/>
</dbReference>
<evidence type="ECO:0000313" key="13">
    <source>
        <dbReference type="EMBL" id="ORE04475.1"/>
    </source>
</evidence>
<evidence type="ECO:0000256" key="9">
    <source>
        <dbReference type="ARBA" id="ARBA00023136"/>
    </source>
</evidence>
<organism evidence="13">
    <name type="scientific">Rhizopus microsporus var. microsporus</name>
    <dbReference type="NCBI Taxonomy" id="86635"/>
    <lineage>
        <taxon>Eukaryota</taxon>
        <taxon>Fungi</taxon>
        <taxon>Fungi incertae sedis</taxon>
        <taxon>Mucoromycota</taxon>
        <taxon>Mucoromycotina</taxon>
        <taxon>Mucoromycetes</taxon>
        <taxon>Mucorales</taxon>
        <taxon>Mucorineae</taxon>
        <taxon>Rhizopodaceae</taxon>
        <taxon>Rhizopus</taxon>
    </lineage>
</organism>
<evidence type="ECO:0000256" key="4">
    <source>
        <dbReference type="ARBA" id="ARBA00018070"/>
    </source>
</evidence>
<dbReference type="GO" id="GO:0061709">
    <property type="term" value="P:reticulophagy"/>
    <property type="evidence" value="ECO:0007669"/>
    <property type="project" value="TreeGrafter"/>
</dbReference>
<dbReference type="OrthoDB" id="18982at2759"/>
<dbReference type="GO" id="GO:0000422">
    <property type="term" value="P:autophagy of mitochondrion"/>
    <property type="evidence" value="ECO:0007669"/>
    <property type="project" value="TreeGrafter"/>
</dbReference>
<evidence type="ECO:0000256" key="10">
    <source>
        <dbReference type="ARBA" id="ARBA00024479"/>
    </source>
</evidence>
<comment type="catalytic activity">
    <reaction evidence="11">
        <text>a 1,2-diacyl-sn-glycero-3-phosphoethanolamine(in) = a 1,2-diacyl-sn-glycero-3-phosphoethanolamine(out)</text>
        <dbReference type="Rhea" id="RHEA:38895"/>
        <dbReference type="ChEBI" id="CHEBI:64612"/>
    </reaction>
</comment>
<evidence type="ECO:0000256" key="2">
    <source>
        <dbReference type="ARBA" id="ARBA00004623"/>
    </source>
</evidence>
<feature type="region of interest" description="Disordered" evidence="12">
    <location>
        <begin position="531"/>
        <end position="552"/>
    </location>
</feature>
<proteinExistence type="inferred from homology"/>
<sequence>MKAWNYLSGWTNSFSLPSNIQKKLYKFLLKRAIGPFLENDLDLDNFDIELVNGSVELRELKLNLTKLNELLQDSPFMVEKGHVSSIHASLPWANHWSGVSIKIQGLELNLVPVKHKEQQHHRKPEGSIMSSSLHFADDFLKSEVKQPDEQEDIQSQGDGIYILTRTIDKLFAQLRVDVIDTVIHIVHKSDAPLSPDSNNTCYSLDVSIPRIAYFDETPEFNNNSHATNTIDESSVIVPNETIKIITISSPTVWLRSAPIIISEQSDLFYDTNPYEALIFTTMDKSNWIRIKTIPYNENAFHIKQVDFLLTHSRIIITPSQFAFFMGLLNFTQQDQPPPTNTDILGDLDMRNQKHYTTIHSDNDESERKIKIQISLIECFILHQHPSNNVSILDQDLVDLNQGYTRLTMDQLNIRIQQFSSHDQCVNIRLSDLTLDEWIETNHGLRCQPMIQFDDSIKKSYSHQDLFPSFYDTEQSVERSSVEVIRIKLDNKRGNISLDEDIYVDIQAFKLLVDPRTVDRLEQYILAIINRSPPSSSRPTQPPPPQNLDLSTSEVPTNTKLRIKCAFIRLVLLSPDMSQATSRYEYTDKCHDYQLSVDIKKTVISWSSSPSEEKKKGRKESSGRSFALRINIDLNYINVFMKEDGLVQCWFTIKTVQDKDLLSDTLSPSIELTIKDPASIHLQTDASEFELPRVLFDELRQGQKNMSIENQSDSALIFKQRTIETSQLVANCHFPQTYMNLTKKRWDKVQTIQNDLLLWQPRFLLDVEKTSGEQQQEGPSLLSIVAVMSQGLWYLQSSDDHLYTLDFSEFKYFACMKHLGRNENITTLDIEQLALNDMIKQRPLICRTLPKIMASSKNKPMVSVFSRLLLFPDMNRINKDSSVVICNLCWKATPDISFIDQLIYFQQMPEDINMIDPPTQCVKVYTNVLETSIDYDPNDYPFRCVILADGIQVVTEILTGQSILEINISVDSIQLLFSELNHGPLIDEKNMGNNSTSETYWTNLGLIPLAGLRSIELDVKLKLLDHIIAPKADVALTNATIHLDTHADSFQSLINLITHLSTLKEDFDNGSQSKQPFHKLHSPSTVKQFMNEQDMLASLDENAFKMMMSRESKISPPTLIEVPEVEDYEEEFYASPTIKTASPPMKPPRHIKRSEDIVRMLVSDELELVDNFYGSSSLNSTSETRNTPERTLGAVLSLHVSHVNLVWKLYDGYDWDYVRAEMAARKHDRRTTSTTDQGGGFYQRKRDTAQMEVQLTGIDVDFHLMPTHEKTVMRFQLRIKDVDIIDNIKTSAWKKFLGYMKSPTVFREKDEQMVDIQLTCLRPADDPELRLKAKLLPVRLYIDQDALNFLVGFFTFDKTIVKSTPIMNYIPSKEPKADETFFQSVNIFPVTLKVDYKPKYINYGNLKEGQLAELINLFSLDGAKVSLCQIKLTGIAGIDSLLDKIAQEWLPHIKQTQVPHMVSGVAPIRSLTNLGTGMADLVLLPIQQYRKDGRIMRGIQKGTISFARATAIEAIKLSSRVASGTQVILEHADDFFAGSQQNHQPQEHFVYTDEHMAQTILAVPADDEEDDDEIQQPSRNVIRAVPVAVIRPMIGLTGAFQSIFNGLRYSIDPIRRLQNEDKYKKQK</sequence>
<evidence type="ECO:0000256" key="12">
    <source>
        <dbReference type="SAM" id="MobiDB-lite"/>
    </source>
</evidence>
<keyword evidence="6" id="KW-0256">Endoplasmic reticulum</keyword>
<comment type="catalytic activity">
    <reaction evidence="10">
        <text>a 1,2-diacyl-sn-glycero-3-phospho-L-serine(in) = a 1,2-diacyl-sn-glycero-3-phospho-L-serine(out)</text>
        <dbReference type="Rhea" id="RHEA:38663"/>
        <dbReference type="ChEBI" id="CHEBI:57262"/>
    </reaction>
</comment>
<accession>A0A1X0QXK5</accession>
<dbReference type="GO" id="GO:0061908">
    <property type="term" value="C:phagophore"/>
    <property type="evidence" value="ECO:0007669"/>
    <property type="project" value="TreeGrafter"/>
</dbReference>
<gene>
    <name evidence="13" type="ORF">BCV72DRAFT_307283</name>
</gene>
<comment type="subcellular location">
    <subcellularLocation>
        <location evidence="1">Endoplasmic reticulum membrane</location>
        <topology evidence="1">Peripheral membrane protein</topology>
    </subcellularLocation>
    <subcellularLocation>
        <location evidence="2">Preautophagosomal structure membrane</location>
        <topology evidence="2">Peripheral membrane protein</topology>
    </subcellularLocation>
</comment>
<evidence type="ECO:0000256" key="11">
    <source>
        <dbReference type="ARBA" id="ARBA00024615"/>
    </source>
</evidence>
<dbReference type="GO" id="GO:0034727">
    <property type="term" value="P:piecemeal microautophagy of the nucleus"/>
    <property type="evidence" value="ECO:0007669"/>
    <property type="project" value="TreeGrafter"/>
</dbReference>
<dbReference type="VEuPathDB" id="FungiDB:BCV72DRAFT_307283"/>
<dbReference type="Pfam" id="PF13329">
    <property type="entry name" value="ATG2_CAD"/>
    <property type="match status" value="3"/>
</dbReference>
<comment type="similarity">
    <text evidence="3">Belongs to the ATG2 family.</text>
</comment>
<dbReference type="Proteomes" id="UP000242414">
    <property type="component" value="Unassembled WGS sequence"/>
</dbReference>
<dbReference type="GO" id="GO:0000045">
    <property type="term" value="P:autophagosome assembly"/>
    <property type="evidence" value="ECO:0007669"/>
    <property type="project" value="TreeGrafter"/>
</dbReference>
<dbReference type="PANTHER" id="PTHR13190">
    <property type="entry name" value="AUTOPHAGY-RELATED 2, ISOFORM A"/>
    <property type="match status" value="1"/>
</dbReference>
<keyword evidence="8" id="KW-0445">Lipid transport</keyword>
<evidence type="ECO:0000256" key="5">
    <source>
        <dbReference type="ARBA" id="ARBA00022448"/>
    </source>
</evidence>
<evidence type="ECO:0000256" key="1">
    <source>
        <dbReference type="ARBA" id="ARBA00004406"/>
    </source>
</evidence>
<dbReference type="InterPro" id="IPR026849">
    <property type="entry name" value="ATG2"/>
</dbReference>
<dbReference type="GO" id="GO:0005789">
    <property type="term" value="C:endoplasmic reticulum membrane"/>
    <property type="evidence" value="ECO:0007669"/>
    <property type="project" value="UniProtKB-SubCell"/>
</dbReference>
<dbReference type="GO" id="GO:0061723">
    <property type="term" value="P:glycophagy"/>
    <property type="evidence" value="ECO:0007669"/>
    <property type="project" value="TreeGrafter"/>
</dbReference>
<evidence type="ECO:0000256" key="8">
    <source>
        <dbReference type="ARBA" id="ARBA00023055"/>
    </source>
</evidence>
<dbReference type="PANTHER" id="PTHR13190:SF1">
    <property type="entry name" value="AUTOPHAGY-RELATED 2, ISOFORM A"/>
    <property type="match status" value="1"/>
</dbReference>
<dbReference type="GO" id="GO:0032266">
    <property type="term" value="F:phosphatidylinositol-3-phosphate binding"/>
    <property type="evidence" value="ECO:0007669"/>
    <property type="project" value="TreeGrafter"/>
</dbReference>
<protein>
    <recommendedName>
        <fullName evidence="4">Autophagy-related protein 2</fullName>
    </recommendedName>
</protein>
<name>A0A1X0QXK5_RHIZD</name>
<reference evidence="13" key="1">
    <citation type="journal article" date="2016" name="Proc. Natl. Acad. Sci. U.S.A.">
        <title>Lipid metabolic changes in an early divergent fungus govern the establishment of a mutualistic symbiosis with endobacteria.</title>
        <authorList>
            <person name="Lastovetsky O.A."/>
            <person name="Gaspar M.L."/>
            <person name="Mondo S.J."/>
            <person name="LaButti K.M."/>
            <person name="Sandor L."/>
            <person name="Grigoriev I.V."/>
            <person name="Henry S.A."/>
            <person name="Pawlowska T.E."/>
        </authorList>
    </citation>
    <scope>NUCLEOTIDE SEQUENCE [LARGE SCALE GENOMIC DNA]</scope>
    <source>
        <strain evidence="13">ATCC 52814</strain>
    </source>
</reference>
<evidence type="ECO:0000256" key="7">
    <source>
        <dbReference type="ARBA" id="ARBA00023006"/>
    </source>
</evidence>
<keyword evidence="7" id="KW-0072">Autophagy</keyword>
<keyword evidence="9" id="KW-0472">Membrane</keyword>
<keyword evidence="5" id="KW-0813">Transport</keyword>
<evidence type="ECO:0000256" key="3">
    <source>
        <dbReference type="ARBA" id="ARBA00009714"/>
    </source>
</evidence>
<evidence type="ECO:0000256" key="6">
    <source>
        <dbReference type="ARBA" id="ARBA00022824"/>
    </source>
</evidence>